<accession>A0A642VAD9</accession>
<dbReference type="GO" id="GO:0006886">
    <property type="term" value="P:intracellular protein transport"/>
    <property type="evidence" value="ECO:0007669"/>
    <property type="project" value="UniProtKB-ARBA"/>
</dbReference>
<feature type="domain" description="SB" evidence="9">
    <location>
        <begin position="424"/>
        <end position="489"/>
    </location>
</feature>
<reference evidence="11" key="1">
    <citation type="journal article" date="2019" name="G3 (Bethesda)">
        <title>Genome Assemblies of Two Rare Opportunistic Yeast Pathogens: Diutina rugosa (syn. Candida rugosa) and Trichomonascus ciferrii (syn. Candida ciferrii).</title>
        <authorList>
            <person name="Mixao V."/>
            <person name="Saus E."/>
            <person name="Hansen A.P."/>
            <person name="Lass-Florl C."/>
            <person name="Gabaldon T."/>
        </authorList>
    </citation>
    <scope>NUCLEOTIDE SEQUENCE</scope>
    <source>
        <strain evidence="11">CBS 4856</strain>
    </source>
</reference>
<sequence>MGYIYKSWHGHVTEWLIAYSWEEPHVEFGLRYSTNEPMSIQLSQEVVGWLDVAKTLTEYPSLRPKTDVYTNPDGRSELLLCLYGTIPTQFSGAIYRIPIEFWIPKPYPQLSPIPIVRPTESMLVSPSNYVDQNGVCFHPYLYNWSPANNIYALIGVLSEAFSKKPPVYAKPPDYDARNHPHGPPEYQRYNSSPQSQPQSPQQPQPQSIAPNSNSTPPLPPKPPKSFIEPQPQYAAHHQNQVPSSSTEHDLSQYQQQRQAQAQPPLAEPLRGPPPAGESLRSPQPSTEPLRVQQTPPHQVHPEPRPMQLMDMETTGPVQQEQPQRPPNPEKMQAIEHLEQQLERVSKNLNDEASQDDEALKYTEQTLSWMEGQIDAQTRELDNIKSGCHANEAILTEKIDTARRVINDSKSRQKPNVDDILCAENAVYNQLYQLVAEDHAIDDTMYILGKSLDKDRVQLDPFLKHTRTLAREQFLKRALINKISSQVGLD</sequence>
<comment type="caution">
    <text evidence="11">The sequence shown here is derived from an EMBL/GenBank/DDBJ whole genome shotgun (WGS) entry which is preliminary data.</text>
</comment>
<dbReference type="OrthoDB" id="306304at2759"/>
<feature type="compositionally biased region" description="Polar residues" evidence="8">
    <location>
        <begin position="280"/>
        <end position="296"/>
    </location>
</feature>
<dbReference type="SUPFAM" id="SSF54495">
    <property type="entry name" value="UBC-like"/>
    <property type="match status" value="1"/>
</dbReference>
<dbReference type="GO" id="GO:0072666">
    <property type="term" value="P:establishment of protein localization to vacuole"/>
    <property type="evidence" value="ECO:0007669"/>
    <property type="project" value="UniProtKB-ARBA"/>
</dbReference>
<evidence type="ECO:0000313" key="11">
    <source>
        <dbReference type="EMBL" id="KAA8916246.1"/>
    </source>
</evidence>
<dbReference type="VEuPathDB" id="FungiDB:TRICI_001598"/>
<feature type="compositionally biased region" description="Low complexity" evidence="8">
    <location>
        <begin position="251"/>
        <end position="269"/>
    </location>
</feature>
<keyword evidence="3 7" id="KW-0813">Transport</keyword>
<keyword evidence="6" id="KW-0175">Coiled coil</keyword>
<dbReference type="GO" id="GO:0000813">
    <property type="term" value="C:ESCRT I complex"/>
    <property type="evidence" value="ECO:0007669"/>
    <property type="project" value="TreeGrafter"/>
</dbReference>
<keyword evidence="5 7" id="KW-0653">Protein transport</keyword>
<dbReference type="GO" id="GO:0043162">
    <property type="term" value="P:ubiquitin-dependent protein catabolic process via the multivesicular body sorting pathway"/>
    <property type="evidence" value="ECO:0007669"/>
    <property type="project" value="UniProtKB-ARBA"/>
</dbReference>
<evidence type="ECO:0000256" key="5">
    <source>
        <dbReference type="ARBA" id="ARBA00022927"/>
    </source>
</evidence>
<dbReference type="EMBL" id="SWFS01000113">
    <property type="protein sequence ID" value="KAA8916246.1"/>
    <property type="molecule type" value="Genomic_DNA"/>
</dbReference>
<evidence type="ECO:0000256" key="2">
    <source>
        <dbReference type="ARBA" id="ARBA00009594"/>
    </source>
</evidence>
<name>A0A642VAD9_9ASCO</name>
<dbReference type="PROSITE" id="PS51312">
    <property type="entry name" value="SB"/>
    <property type="match status" value="1"/>
</dbReference>
<proteinExistence type="inferred from homology"/>
<comment type="similarity">
    <text evidence="2">Belongs to the ubiquitin-conjugating enzyme family. UEV subfamily.</text>
</comment>
<dbReference type="InterPro" id="IPR037202">
    <property type="entry name" value="ESCRT_assembly_dom"/>
</dbReference>
<feature type="compositionally biased region" description="Low complexity" evidence="8">
    <location>
        <begin position="191"/>
        <end position="215"/>
    </location>
</feature>
<protein>
    <recommendedName>
        <fullName evidence="13">UEV domain-containing protein</fullName>
    </recommendedName>
</protein>
<evidence type="ECO:0000256" key="3">
    <source>
        <dbReference type="ARBA" id="ARBA00022448"/>
    </source>
</evidence>
<dbReference type="CDD" id="cd11685">
    <property type="entry name" value="UEV_TSG101-like"/>
    <property type="match status" value="1"/>
</dbReference>
<evidence type="ECO:0000259" key="10">
    <source>
        <dbReference type="PROSITE" id="PS51322"/>
    </source>
</evidence>
<evidence type="ECO:0000256" key="6">
    <source>
        <dbReference type="ARBA" id="ARBA00023054"/>
    </source>
</evidence>
<evidence type="ECO:0000259" key="9">
    <source>
        <dbReference type="PROSITE" id="PS51312"/>
    </source>
</evidence>
<evidence type="ECO:0000256" key="4">
    <source>
        <dbReference type="ARBA" id="ARBA00022753"/>
    </source>
</evidence>
<dbReference type="InterPro" id="IPR017916">
    <property type="entry name" value="SB_dom"/>
</dbReference>
<organism evidence="11 12">
    <name type="scientific">Trichomonascus ciferrii</name>
    <dbReference type="NCBI Taxonomy" id="44093"/>
    <lineage>
        <taxon>Eukaryota</taxon>
        <taxon>Fungi</taxon>
        <taxon>Dikarya</taxon>
        <taxon>Ascomycota</taxon>
        <taxon>Saccharomycotina</taxon>
        <taxon>Dipodascomycetes</taxon>
        <taxon>Dipodascales</taxon>
        <taxon>Trichomonascaceae</taxon>
        <taxon>Trichomonascus</taxon>
        <taxon>Trichomonascus ciferrii complex</taxon>
    </lineage>
</organism>
<evidence type="ECO:0008006" key="13">
    <source>
        <dbReference type="Google" id="ProtNLM"/>
    </source>
</evidence>
<dbReference type="AlphaFoldDB" id="A0A642VAD9"/>
<dbReference type="InterPro" id="IPR008883">
    <property type="entry name" value="UEV_N"/>
</dbReference>
<dbReference type="GO" id="GO:0043130">
    <property type="term" value="F:ubiquitin binding"/>
    <property type="evidence" value="ECO:0007669"/>
    <property type="project" value="TreeGrafter"/>
</dbReference>
<dbReference type="PANTHER" id="PTHR23306:SF3">
    <property type="entry name" value="TUMOR SUPPRESSOR PROTEIN 101"/>
    <property type="match status" value="1"/>
</dbReference>
<evidence type="ECO:0000256" key="1">
    <source>
        <dbReference type="ARBA" id="ARBA00004177"/>
    </source>
</evidence>
<gene>
    <name evidence="11" type="ORF">TRICI_001598</name>
</gene>
<keyword evidence="12" id="KW-1185">Reference proteome</keyword>
<dbReference type="InterPro" id="IPR052070">
    <property type="entry name" value="ESCRT-I_UEV_domain"/>
</dbReference>
<comment type="subcellular location">
    <subcellularLocation>
        <location evidence="1">Endosome</location>
    </subcellularLocation>
</comment>
<dbReference type="InterPro" id="IPR016135">
    <property type="entry name" value="UBQ-conjugating_enzyme/RWD"/>
</dbReference>
<dbReference type="PANTHER" id="PTHR23306">
    <property type="entry name" value="TUMOR SUSCEPTIBILITY GENE 101 PROTEIN-RELATED"/>
    <property type="match status" value="1"/>
</dbReference>
<dbReference type="Pfam" id="PF05743">
    <property type="entry name" value="UEV"/>
    <property type="match status" value="1"/>
</dbReference>
<evidence type="ECO:0000256" key="8">
    <source>
        <dbReference type="SAM" id="MobiDB-lite"/>
    </source>
</evidence>
<dbReference type="Pfam" id="PF09454">
    <property type="entry name" value="Vps23_core"/>
    <property type="match status" value="1"/>
</dbReference>
<feature type="region of interest" description="Disordered" evidence="8">
    <location>
        <begin position="168"/>
        <end position="328"/>
    </location>
</feature>
<dbReference type="Proteomes" id="UP000761534">
    <property type="component" value="Unassembled WGS sequence"/>
</dbReference>
<dbReference type="Gene3D" id="3.10.110.10">
    <property type="entry name" value="Ubiquitin Conjugating Enzyme"/>
    <property type="match status" value="1"/>
</dbReference>
<dbReference type="PROSITE" id="PS51322">
    <property type="entry name" value="UEV"/>
    <property type="match status" value="1"/>
</dbReference>
<keyword evidence="4" id="KW-0967">Endosome</keyword>
<dbReference type="Gene3D" id="6.10.140.820">
    <property type="match status" value="1"/>
</dbReference>
<evidence type="ECO:0000256" key="7">
    <source>
        <dbReference type="PROSITE-ProRule" id="PRU00644"/>
    </source>
</evidence>
<dbReference type="SUPFAM" id="SSF140111">
    <property type="entry name" value="Endosomal sorting complex assembly domain"/>
    <property type="match status" value="1"/>
</dbReference>
<evidence type="ECO:0000313" key="12">
    <source>
        <dbReference type="Proteomes" id="UP000761534"/>
    </source>
</evidence>
<feature type="domain" description="UEV" evidence="10">
    <location>
        <begin position="29"/>
        <end position="171"/>
    </location>
</feature>